<keyword evidence="1" id="KW-0670">Pyruvate</keyword>
<keyword evidence="1" id="KW-0418">Kinase</keyword>
<sequence>MELIENLSELLELKMNHESIRTIGIKDESRKNSYLVYVNQVDGLKVILNRNFDEWSNFDSWESISVQQWIFSRALEVFRGKKIDIKCDCCEHNDLIPNDFESIKKEKCFGKKSSYIIKKVLDEIVLAQARRESDGTYSA</sequence>
<proteinExistence type="predicted"/>
<comment type="caution">
    <text evidence="1">The sequence shown here is derived from an EMBL/GenBank/DDBJ whole genome shotgun (WGS) entry which is preliminary data.</text>
</comment>
<dbReference type="EMBL" id="JNAL01000009">
    <property type="protein sequence ID" value="KGF96328.1"/>
    <property type="molecule type" value="Genomic_DNA"/>
</dbReference>
<keyword evidence="1" id="KW-0808">Transferase</keyword>
<organism evidence="1 2">
    <name type="scientific">Prochlorococcus marinus str. MIT 9201</name>
    <dbReference type="NCBI Taxonomy" id="93057"/>
    <lineage>
        <taxon>Bacteria</taxon>
        <taxon>Bacillati</taxon>
        <taxon>Cyanobacteriota</taxon>
        <taxon>Cyanophyceae</taxon>
        <taxon>Synechococcales</taxon>
        <taxon>Prochlorococcaceae</taxon>
        <taxon>Prochlorococcus</taxon>
    </lineage>
</organism>
<dbReference type="STRING" id="93057.EU95_0708"/>
<dbReference type="GO" id="GO:0016301">
    <property type="term" value="F:kinase activity"/>
    <property type="evidence" value="ECO:0007669"/>
    <property type="project" value="UniProtKB-KW"/>
</dbReference>
<dbReference type="eggNOG" id="ENOG50306T3">
    <property type="taxonomic scope" value="Bacteria"/>
</dbReference>
<name>A0A0A2A7D9_PROMR</name>
<dbReference type="Proteomes" id="UP000030355">
    <property type="component" value="Unassembled WGS sequence"/>
</dbReference>
<accession>A0A0A2A7D9</accession>
<protein>
    <submittedName>
        <fullName evidence="1">Putative Phosphoenolpyruvate carboxykinase</fullName>
    </submittedName>
</protein>
<evidence type="ECO:0000313" key="1">
    <source>
        <dbReference type="EMBL" id="KGF96328.1"/>
    </source>
</evidence>
<evidence type="ECO:0000313" key="2">
    <source>
        <dbReference type="Proteomes" id="UP000030355"/>
    </source>
</evidence>
<reference evidence="2" key="1">
    <citation type="journal article" date="2014" name="Sci. Data">
        <title>Genomes of diverse isolates of the marine cyanobacterium Prochlorococcus.</title>
        <authorList>
            <person name="Biller S."/>
            <person name="Berube P."/>
            <person name="Thompson J."/>
            <person name="Kelly L."/>
            <person name="Roggensack S."/>
            <person name="Awad L."/>
            <person name="Roache-Johnson K."/>
            <person name="Ding H."/>
            <person name="Giovannoni S.J."/>
            <person name="Moore L.R."/>
            <person name="Chisholm S.W."/>
        </authorList>
    </citation>
    <scope>NUCLEOTIDE SEQUENCE [LARGE SCALE GENOMIC DNA]</scope>
    <source>
        <strain evidence="2">MIT 9201</strain>
    </source>
</reference>
<dbReference type="AlphaFoldDB" id="A0A0A2A7D9"/>
<gene>
    <name evidence="1" type="ORF">EU95_0708</name>
</gene>